<protein>
    <submittedName>
        <fullName evidence="3 5">Uncharacterized protein</fullName>
    </submittedName>
</protein>
<reference evidence="3 4" key="2">
    <citation type="submission" date="2018-11" db="EMBL/GenBank/DDBJ databases">
        <authorList>
            <consortium name="Pathogen Informatics"/>
        </authorList>
    </citation>
    <scope>NUCLEOTIDE SEQUENCE [LARGE SCALE GENOMIC DNA]</scope>
</reference>
<evidence type="ECO:0000313" key="5">
    <source>
        <dbReference type="WBParaSite" id="GPUH_0000870101-mRNA-1"/>
    </source>
</evidence>
<keyword evidence="4" id="KW-1185">Reference proteome</keyword>
<accession>A0A183DJ00</accession>
<dbReference type="AlphaFoldDB" id="A0A183DJ00"/>
<proteinExistence type="predicted"/>
<feature type="region of interest" description="Disordered" evidence="1">
    <location>
        <begin position="92"/>
        <end position="117"/>
    </location>
</feature>
<sequence>MHEQHIRSAWSGQHNLSGIFLNSELIVLIGFLLILLVEEIVHTCQKTSSIRSLEHVARAQQTPQNGNNASKMVDGRGEALHSTGLPTLLSLAEEEEDTEPLFSDNRSTEGSVDEEAPNTPRIEFRRISDEVGIFPGHKMSVILL</sequence>
<reference evidence="5" key="1">
    <citation type="submission" date="2016-06" db="UniProtKB">
        <authorList>
            <consortium name="WormBaseParasite"/>
        </authorList>
    </citation>
    <scope>IDENTIFICATION</scope>
</reference>
<dbReference type="EMBL" id="UYRT01025972">
    <property type="protein sequence ID" value="VDK64424.1"/>
    <property type="molecule type" value="Genomic_DNA"/>
</dbReference>
<gene>
    <name evidence="3" type="ORF">GPUH_LOCUS8689</name>
</gene>
<dbReference type="WBParaSite" id="GPUH_0000870101-mRNA-1">
    <property type="protein sequence ID" value="GPUH_0000870101-mRNA-1"/>
    <property type="gene ID" value="GPUH_0000870101"/>
</dbReference>
<keyword evidence="2" id="KW-0812">Transmembrane</keyword>
<keyword evidence="2" id="KW-0472">Membrane</keyword>
<feature type="transmembrane region" description="Helical" evidence="2">
    <location>
        <begin position="20"/>
        <end position="41"/>
    </location>
</feature>
<dbReference type="Proteomes" id="UP000271098">
    <property type="component" value="Unassembled WGS sequence"/>
</dbReference>
<organism evidence="5">
    <name type="scientific">Gongylonema pulchrum</name>
    <dbReference type="NCBI Taxonomy" id="637853"/>
    <lineage>
        <taxon>Eukaryota</taxon>
        <taxon>Metazoa</taxon>
        <taxon>Ecdysozoa</taxon>
        <taxon>Nematoda</taxon>
        <taxon>Chromadorea</taxon>
        <taxon>Rhabditida</taxon>
        <taxon>Spirurina</taxon>
        <taxon>Spiruromorpha</taxon>
        <taxon>Spiruroidea</taxon>
        <taxon>Gongylonematidae</taxon>
        <taxon>Gongylonema</taxon>
    </lineage>
</organism>
<evidence type="ECO:0000256" key="2">
    <source>
        <dbReference type="SAM" id="Phobius"/>
    </source>
</evidence>
<evidence type="ECO:0000313" key="4">
    <source>
        <dbReference type="Proteomes" id="UP000271098"/>
    </source>
</evidence>
<keyword evidence="2" id="KW-1133">Transmembrane helix</keyword>
<name>A0A183DJ00_9BILA</name>
<evidence type="ECO:0000256" key="1">
    <source>
        <dbReference type="SAM" id="MobiDB-lite"/>
    </source>
</evidence>
<evidence type="ECO:0000313" key="3">
    <source>
        <dbReference type="EMBL" id="VDK64424.1"/>
    </source>
</evidence>